<dbReference type="PROSITE" id="PS51257">
    <property type="entry name" value="PROKAR_LIPOPROTEIN"/>
    <property type="match status" value="1"/>
</dbReference>
<evidence type="ECO:0000259" key="1">
    <source>
        <dbReference type="Pfam" id="PF14292"/>
    </source>
</evidence>
<evidence type="ECO:0000313" key="3">
    <source>
        <dbReference type="Proteomes" id="UP000565521"/>
    </source>
</evidence>
<gene>
    <name evidence="2" type="ORF">HW554_02535</name>
</gene>
<sequence length="276" mass="29000">MSTFLTRFSLGWLAVAGLALTTSCEKDETKVTLDQGAAPQLTTSSNTVVLTQVNATQQAVTFNWTPSTSPAWQNTSTQYSPPVTYTIQLDKAGNNFAAPANLEAGAGPNTTVTVERLNAALNGLGLEFGKPAQLEVRLKSELAANAPLFSTAQPFTATSYKVCLPPNANTWGIVGPAANGWPSDDNATDDNLTYDCDTKSYVITRALKVGDFKFRRNKAWAVNLGGATGDYSQGIPLTLGGGDLKIAADGIYKISLQVTTDAAGAATGGRLTIVKQ</sequence>
<dbReference type="AlphaFoldDB" id="A0A7Y7U4B3"/>
<dbReference type="EMBL" id="JABKAU010000003">
    <property type="protein sequence ID" value="NVO30072.1"/>
    <property type="molecule type" value="Genomic_DNA"/>
</dbReference>
<name>A0A7Y7U4B3_9BACT</name>
<proteinExistence type="predicted"/>
<feature type="domain" description="SusE outer membrane protein" evidence="1">
    <location>
        <begin position="26"/>
        <end position="139"/>
    </location>
</feature>
<reference evidence="2 3" key="1">
    <citation type="submission" date="2020-05" db="EMBL/GenBank/DDBJ databases">
        <title>Hymenobacter terrestris sp. nov. and Hymenobacter lapidiphilus sp. nov., isolated from regoliths in Antarctica.</title>
        <authorList>
            <person name="Sedlacek I."/>
            <person name="Pantucek R."/>
            <person name="Zeman M."/>
            <person name="Holochova P."/>
            <person name="Kralova S."/>
            <person name="Stankova E."/>
            <person name="Sedo O."/>
            <person name="Micenkova L."/>
            <person name="Svec P."/>
            <person name="Gupta V."/>
            <person name="Sood U."/>
            <person name="Korpole U.S."/>
            <person name="Lal R."/>
        </authorList>
    </citation>
    <scope>NUCLEOTIDE SEQUENCE [LARGE SCALE GENOMIC DNA]</scope>
    <source>
        <strain evidence="2 3">P5342</strain>
    </source>
</reference>
<dbReference type="RefSeq" id="WP_176906777.1">
    <property type="nucleotide sequence ID" value="NZ_JABKAU010000003.1"/>
</dbReference>
<protein>
    <submittedName>
        <fullName evidence="2">SusE domain-containing protein</fullName>
    </submittedName>
</protein>
<accession>A0A7Y7U4B3</accession>
<organism evidence="2 3">
    <name type="scientific">Hymenobacter lapidiphilus</name>
    <dbReference type="NCBI Taxonomy" id="2608003"/>
    <lineage>
        <taxon>Bacteria</taxon>
        <taxon>Pseudomonadati</taxon>
        <taxon>Bacteroidota</taxon>
        <taxon>Cytophagia</taxon>
        <taxon>Cytophagales</taxon>
        <taxon>Hymenobacteraceae</taxon>
        <taxon>Hymenobacter</taxon>
    </lineage>
</organism>
<evidence type="ECO:0000313" key="2">
    <source>
        <dbReference type="EMBL" id="NVO30072.1"/>
    </source>
</evidence>
<dbReference type="Proteomes" id="UP000565521">
    <property type="component" value="Unassembled WGS sequence"/>
</dbReference>
<dbReference type="Pfam" id="PF14292">
    <property type="entry name" value="SusE"/>
    <property type="match status" value="1"/>
</dbReference>
<dbReference type="Gene3D" id="2.60.40.3620">
    <property type="match status" value="1"/>
</dbReference>
<dbReference type="InterPro" id="IPR025970">
    <property type="entry name" value="SusE"/>
</dbReference>
<keyword evidence="3" id="KW-1185">Reference proteome</keyword>
<comment type="caution">
    <text evidence="2">The sequence shown here is derived from an EMBL/GenBank/DDBJ whole genome shotgun (WGS) entry which is preliminary data.</text>
</comment>